<keyword evidence="8" id="KW-0233">DNA recombination</keyword>
<sequence>MAIVGYARVSTLDQSLHSQTDELRAAGASRIFEDKASGKLDTRPGLAAALDYLRDHEGDVLMVTRIDRLGRSVQHLVRVVDDLKARGIEFRSLHEGIDTTTAGGEMFFVIFAAIGQFSGRIISERTHEGLAAARARGRRGGRPRAMTPNKLATALRMRADGHTYDEIAGTIGVSASTVSRALANALEAIA</sequence>
<organism evidence="11 12">
    <name type="scientific">Curtobacterium citri</name>
    <dbReference type="NCBI Taxonomy" id="3055139"/>
    <lineage>
        <taxon>Bacteria</taxon>
        <taxon>Bacillati</taxon>
        <taxon>Actinomycetota</taxon>
        <taxon>Actinomycetes</taxon>
        <taxon>Micrococcales</taxon>
        <taxon>Microbacteriaceae</taxon>
        <taxon>Curtobacterium</taxon>
    </lineage>
</organism>
<comment type="similarity">
    <text evidence="2">Belongs to the sigma-70 factor family. ECF subfamily.</text>
</comment>
<evidence type="ECO:0000313" key="12">
    <source>
        <dbReference type="Proteomes" id="UP001237823"/>
    </source>
</evidence>
<dbReference type="PROSITE" id="PS00398">
    <property type="entry name" value="RECOMBINASES_2"/>
    <property type="match status" value="1"/>
</dbReference>
<evidence type="ECO:0000256" key="4">
    <source>
        <dbReference type="ARBA" id="ARBA00023015"/>
    </source>
</evidence>
<keyword evidence="4" id="KW-0805">Transcription regulation</keyword>
<dbReference type="Gene3D" id="1.10.10.60">
    <property type="entry name" value="Homeodomain-like"/>
    <property type="match status" value="1"/>
</dbReference>
<protein>
    <submittedName>
        <fullName evidence="11">Recombinase family protein</fullName>
    </submittedName>
</protein>
<dbReference type="CDD" id="cd03768">
    <property type="entry name" value="SR_ResInv"/>
    <property type="match status" value="1"/>
</dbReference>
<evidence type="ECO:0000256" key="2">
    <source>
        <dbReference type="ARBA" id="ARBA00010641"/>
    </source>
</evidence>
<dbReference type="EMBL" id="JAUCML010000013">
    <property type="protein sequence ID" value="MDM7886561.1"/>
    <property type="molecule type" value="Genomic_DNA"/>
</dbReference>
<evidence type="ECO:0000259" key="10">
    <source>
        <dbReference type="PROSITE" id="PS51736"/>
    </source>
</evidence>
<name>A0ABT7TAH2_9MICO</name>
<dbReference type="InterPro" id="IPR013249">
    <property type="entry name" value="RNA_pol_sigma70_r4_t2"/>
</dbReference>
<comment type="caution">
    <text evidence="11">The sequence shown here is derived from an EMBL/GenBank/DDBJ whole genome shotgun (WGS) entry which is preliminary data.</text>
</comment>
<evidence type="ECO:0000256" key="7">
    <source>
        <dbReference type="ARBA" id="ARBA00023163"/>
    </source>
</evidence>
<evidence type="ECO:0000256" key="1">
    <source>
        <dbReference type="ARBA" id="ARBA00009913"/>
    </source>
</evidence>
<dbReference type="Pfam" id="PF00239">
    <property type="entry name" value="Resolvase"/>
    <property type="match status" value="1"/>
</dbReference>
<dbReference type="InterPro" id="IPR006119">
    <property type="entry name" value="Resolv_N"/>
</dbReference>
<comment type="similarity">
    <text evidence="1">Belongs to the site-specific recombinase resolvase family.</text>
</comment>
<accession>A0ABT7TAH2</accession>
<evidence type="ECO:0000256" key="9">
    <source>
        <dbReference type="PROSITE-ProRule" id="PRU10137"/>
    </source>
</evidence>
<keyword evidence="6" id="KW-0238">DNA-binding</keyword>
<dbReference type="PROSITE" id="PS00397">
    <property type="entry name" value="RECOMBINASES_1"/>
    <property type="match status" value="1"/>
</dbReference>
<keyword evidence="5" id="KW-0731">Sigma factor</keyword>
<feature type="active site" description="O-(5'-phospho-DNA)-serine intermediate" evidence="9">
    <location>
        <position position="10"/>
    </location>
</feature>
<dbReference type="PROSITE" id="PS51736">
    <property type="entry name" value="RECOMBINASES_3"/>
    <property type="match status" value="1"/>
</dbReference>
<dbReference type="SMART" id="SM00857">
    <property type="entry name" value="Resolvase"/>
    <property type="match status" value="1"/>
</dbReference>
<evidence type="ECO:0000313" key="11">
    <source>
        <dbReference type="EMBL" id="MDM7886561.1"/>
    </source>
</evidence>
<dbReference type="InterPro" id="IPR050639">
    <property type="entry name" value="SSR_resolvase"/>
</dbReference>
<dbReference type="RefSeq" id="WP_289459906.1">
    <property type="nucleotide sequence ID" value="NZ_JAUCML010000013.1"/>
</dbReference>
<dbReference type="PANTHER" id="PTHR30461">
    <property type="entry name" value="DNA-INVERTASE FROM LAMBDOID PROPHAGE"/>
    <property type="match status" value="1"/>
</dbReference>
<keyword evidence="7" id="KW-0804">Transcription</keyword>
<keyword evidence="12" id="KW-1185">Reference proteome</keyword>
<dbReference type="Proteomes" id="UP001237823">
    <property type="component" value="Unassembled WGS sequence"/>
</dbReference>
<gene>
    <name evidence="11" type="ORF">QUG92_15730</name>
</gene>
<evidence type="ECO:0000256" key="5">
    <source>
        <dbReference type="ARBA" id="ARBA00023082"/>
    </source>
</evidence>
<dbReference type="Pfam" id="PF08281">
    <property type="entry name" value="Sigma70_r4_2"/>
    <property type="match status" value="1"/>
</dbReference>
<dbReference type="InterPro" id="IPR009057">
    <property type="entry name" value="Homeodomain-like_sf"/>
</dbReference>
<feature type="domain" description="Resolvase/invertase-type recombinase catalytic" evidence="10">
    <location>
        <begin position="2"/>
        <end position="137"/>
    </location>
</feature>
<evidence type="ECO:0000256" key="8">
    <source>
        <dbReference type="ARBA" id="ARBA00023172"/>
    </source>
</evidence>
<dbReference type="InterPro" id="IPR036162">
    <property type="entry name" value="Resolvase-like_N_sf"/>
</dbReference>
<dbReference type="PANTHER" id="PTHR30461:SF2">
    <property type="entry name" value="SERINE RECOMBINASE PINE-RELATED"/>
    <property type="match status" value="1"/>
</dbReference>
<evidence type="ECO:0000256" key="6">
    <source>
        <dbReference type="ARBA" id="ARBA00023125"/>
    </source>
</evidence>
<keyword evidence="3" id="KW-0229">DNA integration</keyword>
<dbReference type="Gene3D" id="3.40.50.1390">
    <property type="entry name" value="Resolvase, N-terminal catalytic domain"/>
    <property type="match status" value="1"/>
</dbReference>
<dbReference type="SUPFAM" id="SSF46689">
    <property type="entry name" value="Homeodomain-like"/>
    <property type="match status" value="1"/>
</dbReference>
<evidence type="ECO:0000256" key="3">
    <source>
        <dbReference type="ARBA" id="ARBA00022908"/>
    </source>
</evidence>
<dbReference type="InterPro" id="IPR006118">
    <property type="entry name" value="Recombinase_CS"/>
</dbReference>
<reference evidence="11 12" key="1">
    <citation type="submission" date="2023-06" db="EMBL/GenBank/DDBJ databases">
        <authorList>
            <person name="Feng G."/>
            <person name="Li J."/>
            <person name="Zhu H."/>
        </authorList>
    </citation>
    <scope>NUCLEOTIDE SEQUENCE [LARGE SCALE GENOMIC DNA]</scope>
    <source>
        <strain evidence="11 12">RHCKG23</strain>
    </source>
</reference>
<proteinExistence type="inferred from homology"/>
<dbReference type="SUPFAM" id="SSF53041">
    <property type="entry name" value="Resolvase-like"/>
    <property type="match status" value="1"/>
</dbReference>